<dbReference type="InterPro" id="IPR007332">
    <property type="entry name" value="DUF411"/>
</dbReference>
<dbReference type="Proteomes" id="UP001055453">
    <property type="component" value="Chromosome"/>
</dbReference>
<evidence type="ECO:0000256" key="1">
    <source>
        <dbReference type="SAM" id="Phobius"/>
    </source>
</evidence>
<keyword evidence="1" id="KW-0472">Membrane</keyword>
<evidence type="ECO:0000313" key="2">
    <source>
        <dbReference type="EMBL" id="BDI18272.1"/>
    </source>
</evidence>
<evidence type="ECO:0000313" key="3">
    <source>
        <dbReference type="Proteomes" id="UP001055453"/>
    </source>
</evidence>
<keyword evidence="3" id="KW-1185">Reference proteome</keyword>
<evidence type="ECO:0008006" key="4">
    <source>
        <dbReference type="Google" id="ProtNLM"/>
    </source>
</evidence>
<keyword evidence="1" id="KW-0812">Transmembrane</keyword>
<keyword evidence="1" id="KW-1133">Transmembrane helix</keyword>
<organism evidence="2 3">
    <name type="scientific">Nostoc cf. commune SO-36</name>
    <dbReference type="NCBI Taxonomy" id="449208"/>
    <lineage>
        <taxon>Bacteria</taxon>
        <taxon>Bacillati</taxon>
        <taxon>Cyanobacteriota</taxon>
        <taxon>Cyanophyceae</taxon>
        <taxon>Nostocales</taxon>
        <taxon>Nostocaceae</taxon>
        <taxon>Nostoc</taxon>
    </lineage>
</organism>
<sequence>MSHKQFIYCWQKWLLPILVPAAVRVVIMICLTAGVLGILGSTASMSHAQAVFPTSVVGNAQLVSATKRIQDQQTPLNSIALNATVYHSPDCNCCGGWIDHLKGQGFKITDIFTPDIETVKQRYNVPANLSSCHTAIVNGYVIEGHVPGDDIKRLLQEKPNVAGLSVPQMPVGTPGMEMGNRKDPYSVFSFDRKDSVAVFNQYRAES</sequence>
<gene>
    <name evidence="2" type="ORF">ANSO36C_40740</name>
</gene>
<dbReference type="EMBL" id="AP025732">
    <property type="protein sequence ID" value="BDI18272.1"/>
    <property type="molecule type" value="Genomic_DNA"/>
</dbReference>
<protein>
    <recommendedName>
        <fullName evidence="4">DUF411 domain-containing protein</fullName>
    </recommendedName>
</protein>
<accession>A0ABM7Z5D2</accession>
<dbReference type="RefSeq" id="WP_251955941.1">
    <property type="nucleotide sequence ID" value="NZ_AP025732.1"/>
</dbReference>
<proteinExistence type="predicted"/>
<feature type="transmembrane region" description="Helical" evidence="1">
    <location>
        <begin position="13"/>
        <end position="39"/>
    </location>
</feature>
<reference evidence="2" key="1">
    <citation type="submission" date="2022-04" db="EMBL/GenBank/DDBJ databases">
        <title>Complete genome sequence of a cyanobacterium, Nostoc sp. SO-36, isolated in Antarctica.</title>
        <authorList>
            <person name="Kanesaki Y."/>
            <person name="Effendi D."/>
            <person name="Sakamoto T."/>
            <person name="Ohtani S."/>
            <person name="Awai K."/>
        </authorList>
    </citation>
    <scope>NUCLEOTIDE SEQUENCE</scope>
    <source>
        <strain evidence="2">SO-36</strain>
    </source>
</reference>
<name>A0ABM7Z5D2_NOSCO</name>
<dbReference type="Pfam" id="PF04214">
    <property type="entry name" value="DUF411"/>
    <property type="match status" value="1"/>
</dbReference>